<comment type="similarity">
    <text evidence="3 14">Belongs to the pyruvate kinase family.</text>
</comment>
<dbReference type="InterPro" id="IPR015793">
    <property type="entry name" value="Pyrv_Knase_brl"/>
</dbReference>
<keyword evidence="6 14" id="KW-0808">Transferase</keyword>
<dbReference type="InterPro" id="IPR001697">
    <property type="entry name" value="Pyr_Knase"/>
</dbReference>
<dbReference type="GO" id="GO:0004743">
    <property type="term" value="F:pyruvate kinase activity"/>
    <property type="evidence" value="ECO:0007669"/>
    <property type="project" value="UniProtKB-EC"/>
</dbReference>
<comment type="caution">
    <text evidence="16">The sequence shown here is derived from an EMBL/GenBank/DDBJ whole genome shotgun (WGS) entry which is preliminary data.</text>
</comment>
<evidence type="ECO:0000256" key="2">
    <source>
        <dbReference type="ARBA" id="ARBA00004997"/>
    </source>
</evidence>
<evidence type="ECO:0000256" key="11">
    <source>
        <dbReference type="ARBA" id="ARBA00022842"/>
    </source>
</evidence>
<evidence type="ECO:0000256" key="3">
    <source>
        <dbReference type="ARBA" id="ARBA00008663"/>
    </source>
</evidence>
<comment type="pathway">
    <text evidence="2 14">Carbohydrate degradation; glycolysis; pyruvate from D-glyceraldehyde 3-phosphate: step 5/5.</text>
</comment>
<gene>
    <name evidence="16" type="ORF">HGG79_03380</name>
</gene>
<keyword evidence="7" id="KW-0479">Metal-binding</keyword>
<keyword evidence="8" id="KW-0547">Nucleotide-binding</keyword>
<dbReference type="PANTHER" id="PTHR11817">
    <property type="entry name" value="PYRUVATE KINASE"/>
    <property type="match status" value="1"/>
</dbReference>
<keyword evidence="11 14" id="KW-0460">Magnesium</keyword>
<evidence type="ECO:0000256" key="12">
    <source>
        <dbReference type="ARBA" id="ARBA00023152"/>
    </source>
</evidence>
<dbReference type="InterPro" id="IPR011037">
    <property type="entry name" value="Pyrv_Knase-like_insert_dom_sf"/>
</dbReference>
<dbReference type="EMBL" id="JAAZWO010000003">
    <property type="protein sequence ID" value="MBC2396824.1"/>
    <property type="molecule type" value="Genomic_DNA"/>
</dbReference>
<evidence type="ECO:0000259" key="15">
    <source>
        <dbReference type="Pfam" id="PF00224"/>
    </source>
</evidence>
<dbReference type="InterPro" id="IPR040442">
    <property type="entry name" value="Pyrv_kinase-like_dom_sf"/>
</dbReference>
<evidence type="ECO:0000256" key="14">
    <source>
        <dbReference type="RuleBase" id="RU000504"/>
    </source>
</evidence>
<dbReference type="InterPro" id="IPR015806">
    <property type="entry name" value="Pyrv_Knase_insert_dom_sf"/>
</dbReference>
<dbReference type="AlphaFoldDB" id="A0A923E9C0"/>
<dbReference type="GO" id="GO:0030955">
    <property type="term" value="F:potassium ion binding"/>
    <property type="evidence" value="ECO:0007669"/>
    <property type="project" value="InterPro"/>
</dbReference>
<evidence type="ECO:0000313" key="16">
    <source>
        <dbReference type="EMBL" id="MBC2396824.1"/>
    </source>
</evidence>
<comment type="cofactor">
    <cofactor evidence="1">
        <name>K(+)</name>
        <dbReference type="ChEBI" id="CHEBI:29103"/>
    </cofactor>
</comment>
<dbReference type="RefSeq" id="WP_035146356.1">
    <property type="nucleotide sequence ID" value="NZ_JAAZWO010000003.1"/>
</dbReference>
<dbReference type="PRINTS" id="PR01050">
    <property type="entry name" value="PYRUVTKNASE"/>
</dbReference>
<evidence type="ECO:0000256" key="6">
    <source>
        <dbReference type="ARBA" id="ARBA00022679"/>
    </source>
</evidence>
<proteinExistence type="inferred from homology"/>
<dbReference type="Pfam" id="PF00224">
    <property type="entry name" value="PK"/>
    <property type="match status" value="1"/>
</dbReference>
<dbReference type="Proteomes" id="UP000563151">
    <property type="component" value="Unassembled WGS sequence"/>
</dbReference>
<keyword evidence="10" id="KW-0067">ATP-binding</keyword>
<keyword evidence="17" id="KW-1185">Reference proteome</keyword>
<evidence type="ECO:0000256" key="10">
    <source>
        <dbReference type="ARBA" id="ARBA00022840"/>
    </source>
</evidence>
<dbReference type="SUPFAM" id="SSF51621">
    <property type="entry name" value="Phosphoenolpyruvate/pyruvate domain"/>
    <property type="match status" value="1"/>
</dbReference>
<dbReference type="SUPFAM" id="SSF50800">
    <property type="entry name" value="PK beta-barrel domain-like"/>
    <property type="match status" value="1"/>
</dbReference>
<evidence type="ECO:0000256" key="8">
    <source>
        <dbReference type="ARBA" id="ARBA00022741"/>
    </source>
</evidence>
<evidence type="ECO:0000256" key="1">
    <source>
        <dbReference type="ARBA" id="ARBA00001958"/>
    </source>
</evidence>
<feature type="domain" description="Pyruvate kinase barrel" evidence="15">
    <location>
        <begin position="2"/>
        <end position="328"/>
    </location>
</feature>
<evidence type="ECO:0000256" key="9">
    <source>
        <dbReference type="ARBA" id="ARBA00022777"/>
    </source>
</evidence>
<dbReference type="Gene3D" id="3.20.20.60">
    <property type="entry name" value="Phosphoenolpyruvate-binding domains"/>
    <property type="match status" value="1"/>
</dbReference>
<evidence type="ECO:0000256" key="13">
    <source>
        <dbReference type="ARBA" id="ARBA00023317"/>
    </source>
</evidence>
<accession>A0A923E9C0</accession>
<evidence type="ECO:0000313" key="17">
    <source>
        <dbReference type="Proteomes" id="UP000563151"/>
    </source>
</evidence>
<reference evidence="16 17" key="1">
    <citation type="submission" date="2020-04" db="EMBL/GenBank/DDBJ databases">
        <title>Genomic insights into acetone-butanol-ethanol (ABE) fermentation by sequencing solventogenic clostridia strains.</title>
        <authorList>
            <person name="Brown S."/>
        </authorList>
    </citation>
    <scope>NUCLEOTIDE SEQUENCE [LARGE SCALE GENOMIC DNA]</scope>
    <source>
        <strain evidence="16 17">DJ011</strain>
    </source>
</reference>
<evidence type="ECO:0000256" key="7">
    <source>
        <dbReference type="ARBA" id="ARBA00022723"/>
    </source>
</evidence>
<evidence type="ECO:0000256" key="4">
    <source>
        <dbReference type="ARBA" id="ARBA00012142"/>
    </source>
</evidence>
<dbReference type="GO" id="GO:0005524">
    <property type="term" value="F:ATP binding"/>
    <property type="evidence" value="ECO:0007669"/>
    <property type="project" value="UniProtKB-KW"/>
</dbReference>
<sequence length="340" mass="39097">MKILCTIGPNVNNTKILGELIEAGMNVLRFNFSHIDYDFTKFLIHHCRKEYKDIIILQDLQGNKLRISNLFKGEIKVFPMDKVCFCSEEIYKNLSRTKNNEYIFVPLILNGDFSFLNSANRILMKDATMEFKIIENGHGVIKTIVKRGGILRAEKGVNAPGMNRNDMGLTDKDKKDIIWGLENGVDIICLSYVCYPWNMIELKQYIKEYKKHKNIKMPKLWAKVESLEGIKNFKEILKESDGILLGRGDLISEVDILDIPKIQEDLINIMKKSKKDFIVGTYILDSMKRKNIPTLSEVNDIYRFIKNKVDGFMLAGEVSIGKNPILAVETLKNIIDKYST</sequence>
<dbReference type="GO" id="GO:0000287">
    <property type="term" value="F:magnesium ion binding"/>
    <property type="evidence" value="ECO:0007669"/>
    <property type="project" value="InterPro"/>
</dbReference>
<protein>
    <recommendedName>
        <fullName evidence="5 14">Pyruvate kinase</fullName>
        <ecNumber evidence="4 14">2.7.1.40</ecNumber>
    </recommendedName>
</protein>
<keyword evidence="9 14" id="KW-0418">Kinase</keyword>
<dbReference type="EC" id="2.7.1.40" evidence="4 14"/>
<keyword evidence="13 16" id="KW-0670">Pyruvate</keyword>
<evidence type="ECO:0000256" key="5">
    <source>
        <dbReference type="ARBA" id="ARBA00018587"/>
    </source>
</evidence>
<keyword evidence="12 14" id="KW-0324">Glycolysis</keyword>
<dbReference type="GO" id="GO:0016301">
    <property type="term" value="F:kinase activity"/>
    <property type="evidence" value="ECO:0007669"/>
    <property type="project" value="UniProtKB-KW"/>
</dbReference>
<comment type="catalytic activity">
    <reaction evidence="14">
        <text>pyruvate + ATP = phosphoenolpyruvate + ADP + H(+)</text>
        <dbReference type="Rhea" id="RHEA:18157"/>
        <dbReference type="ChEBI" id="CHEBI:15361"/>
        <dbReference type="ChEBI" id="CHEBI:15378"/>
        <dbReference type="ChEBI" id="CHEBI:30616"/>
        <dbReference type="ChEBI" id="CHEBI:58702"/>
        <dbReference type="ChEBI" id="CHEBI:456216"/>
        <dbReference type="EC" id="2.7.1.40"/>
    </reaction>
</comment>
<dbReference type="InterPro" id="IPR015813">
    <property type="entry name" value="Pyrv/PenolPyrv_kinase-like_dom"/>
</dbReference>
<name>A0A923E9C0_CLOTT</name>
<dbReference type="Gene3D" id="2.40.33.10">
    <property type="entry name" value="PK beta-barrel domain-like"/>
    <property type="match status" value="1"/>
</dbReference>
<organism evidence="16 17">
    <name type="scientific">Clostridium tetanomorphum</name>
    <dbReference type="NCBI Taxonomy" id="1553"/>
    <lineage>
        <taxon>Bacteria</taxon>
        <taxon>Bacillati</taxon>
        <taxon>Bacillota</taxon>
        <taxon>Clostridia</taxon>
        <taxon>Eubacteriales</taxon>
        <taxon>Clostridiaceae</taxon>
        <taxon>Clostridium</taxon>
    </lineage>
</organism>